<organism evidence="1 2">
    <name type="scientific">Hibiscus sabdariffa</name>
    <name type="common">roselle</name>
    <dbReference type="NCBI Taxonomy" id="183260"/>
    <lineage>
        <taxon>Eukaryota</taxon>
        <taxon>Viridiplantae</taxon>
        <taxon>Streptophyta</taxon>
        <taxon>Embryophyta</taxon>
        <taxon>Tracheophyta</taxon>
        <taxon>Spermatophyta</taxon>
        <taxon>Magnoliopsida</taxon>
        <taxon>eudicotyledons</taxon>
        <taxon>Gunneridae</taxon>
        <taxon>Pentapetalae</taxon>
        <taxon>rosids</taxon>
        <taxon>malvids</taxon>
        <taxon>Malvales</taxon>
        <taxon>Malvaceae</taxon>
        <taxon>Malvoideae</taxon>
        <taxon>Hibiscus</taxon>
    </lineage>
</organism>
<reference evidence="1 2" key="1">
    <citation type="journal article" date="2024" name="G3 (Bethesda)">
        <title>Genome assembly of Hibiscus sabdariffa L. provides insights into metabolisms of medicinal natural products.</title>
        <authorList>
            <person name="Kim T."/>
        </authorList>
    </citation>
    <scope>NUCLEOTIDE SEQUENCE [LARGE SCALE GENOMIC DNA]</scope>
    <source>
        <strain evidence="1">TK-2024</strain>
        <tissue evidence="1">Old leaves</tissue>
    </source>
</reference>
<protein>
    <submittedName>
        <fullName evidence="1">Uncharacterized protein</fullName>
    </submittedName>
</protein>
<dbReference type="Proteomes" id="UP001472677">
    <property type="component" value="Unassembled WGS sequence"/>
</dbReference>
<comment type="caution">
    <text evidence="1">The sequence shown here is derived from an EMBL/GenBank/DDBJ whole genome shotgun (WGS) entry which is preliminary data.</text>
</comment>
<evidence type="ECO:0000313" key="1">
    <source>
        <dbReference type="EMBL" id="KAK8540164.1"/>
    </source>
</evidence>
<accession>A0ABR2DIP5</accession>
<gene>
    <name evidence="1" type="ORF">V6N12_046455</name>
</gene>
<keyword evidence="2" id="KW-1185">Reference proteome</keyword>
<name>A0ABR2DIP5_9ROSI</name>
<evidence type="ECO:0000313" key="2">
    <source>
        <dbReference type="Proteomes" id="UP001472677"/>
    </source>
</evidence>
<proteinExistence type="predicted"/>
<sequence>MEENVLRNKTKSLMKVLWSVMPKFHRFRDCNKTMYSIALGTGHWQSNRLPYSNGSPLFHLPISFCKGGEWDIGLLSREENTYGF</sequence>
<dbReference type="EMBL" id="JBBPBM010000025">
    <property type="protein sequence ID" value="KAK8540164.1"/>
    <property type="molecule type" value="Genomic_DNA"/>
</dbReference>